<evidence type="ECO:0000259" key="1">
    <source>
        <dbReference type="Pfam" id="PF04993"/>
    </source>
</evidence>
<gene>
    <name evidence="2" type="ORF">MNBD_NITROSPINAE03-2008</name>
</gene>
<dbReference type="SUPFAM" id="SSF159894">
    <property type="entry name" value="YgaC/TfoX-N like"/>
    <property type="match status" value="1"/>
</dbReference>
<dbReference type="Gene3D" id="3.30.1460.30">
    <property type="entry name" value="YgaC/TfoX-N like chaperone"/>
    <property type="match status" value="1"/>
</dbReference>
<dbReference type="AlphaFoldDB" id="A0A3B1BYR1"/>
<protein>
    <recommendedName>
        <fullName evidence="1">TfoX N-terminal domain-containing protein</fullName>
    </recommendedName>
</protein>
<evidence type="ECO:0000313" key="2">
    <source>
        <dbReference type="EMBL" id="VAX15840.1"/>
    </source>
</evidence>
<feature type="domain" description="TfoX N-terminal" evidence="1">
    <location>
        <begin position="25"/>
        <end position="107"/>
    </location>
</feature>
<dbReference type="EMBL" id="UOGB01000035">
    <property type="protein sequence ID" value="VAX15840.1"/>
    <property type="molecule type" value="Genomic_DNA"/>
</dbReference>
<sequence>MGTSFQQLRKMLNIACPEAGKQYKLEFKNCFGAVAGYADGNIFCARGKFGFALKLPGEKINLLIKKGAKPLRYFPNGHVKKEYAVLPEEILHDKKQLKELVVASIRFVTD</sequence>
<organism evidence="2">
    <name type="scientific">hydrothermal vent metagenome</name>
    <dbReference type="NCBI Taxonomy" id="652676"/>
    <lineage>
        <taxon>unclassified sequences</taxon>
        <taxon>metagenomes</taxon>
        <taxon>ecological metagenomes</taxon>
    </lineage>
</organism>
<name>A0A3B1BYR1_9ZZZZ</name>
<proteinExistence type="predicted"/>
<accession>A0A3B1BYR1</accession>
<dbReference type="Pfam" id="PF04993">
    <property type="entry name" value="TfoX_N"/>
    <property type="match status" value="1"/>
</dbReference>
<reference evidence="2" key="1">
    <citation type="submission" date="2018-06" db="EMBL/GenBank/DDBJ databases">
        <authorList>
            <person name="Zhirakovskaya E."/>
        </authorList>
    </citation>
    <scope>NUCLEOTIDE SEQUENCE</scope>
</reference>
<dbReference type="InterPro" id="IPR007076">
    <property type="entry name" value="TfoX_N"/>
</dbReference>